<dbReference type="EMBL" id="FNTJ01000002">
    <property type="protein sequence ID" value="SED10656.1"/>
    <property type="molecule type" value="Genomic_DNA"/>
</dbReference>
<organism evidence="1 2">
    <name type="scientific">Pseudomonas saponiphila</name>
    <dbReference type="NCBI Taxonomy" id="556534"/>
    <lineage>
        <taxon>Bacteria</taxon>
        <taxon>Pseudomonadati</taxon>
        <taxon>Pseudomonadota</taxon>
        <taxon>Gammaproteobacteria</taxon>
        <taxon>Pseudomonadales</taxon>
        <taxon>Pseudomonadaceae</taxon>
        <taxon>Pseudomonas</taxon>
    </lineage>
</organism>
<reference evidence="2" key="1">
    <citation type="submission" date="2016-10" db="EMBL/GenBank/DDBJ databases">
        <authorList>
            <person name="Varghese N."/>
            <person name="Submissions S."/>
        </authorList>
    </citation>
    <scope>NUCLEOTIDE SEQUENCE [LARGE SCALE GENOMIC DNA]</scope>
    <source>
        <strain evidence="2">DSM 9751</strain>
    </source>
</reference>
<name>A0A1H4XY73_9PSED</name>
<keyword evidence="2" id="KW-1185">Reference proteome</keyword>
<dbReference type="Pfam" id="PF14375">
    <property type="entry name" value="Cys_rich_CWC"/>
    <property type="match status" value="1"/>
</dbReference>
<dbReference type="Proteomes" id="UP000198982">
    <property type="component" value="Unassembled WGS sequence"/>
</dbReference>
<accession>A0A1H4XY73</accession>
<dbReference type="RefSeq" id="WP_092320327.1">
    <property type="nucleotide sequence ID" value="NZ_FNTJ01000002.1"/>
</dbReference>
<proteinExistence type="predicted"/>
<sequence>MNEPDLCPACGARNDCALADPRTADQACWCYSVSIDPAIIEALAPQLRDRACLCPRCAGVEAQLRAGTLPRS</sequence>
<evidence type="ECO:0000313" key="1">
    <source>
        <dbReference type="EMBL" id="SED10656.1"/>
    </source>
</evidence>
<dbReference type="AlphaFoldDB" id="A0A1H4XY73"/>
<dbReference type="InterPro" id="IPR032720">
    <property type="entry name" value="Cys_rich_CWC"/>
</dbReference>
<gene>
    <name evidence="1" type="ORF">SAMN05216178_6253</name>
</gene>
<protein>
    <submittedName>
        <fullName evidence="1">Cysteine-rich CWC</fullName>
    </submittedName>
</protein>
<evidence type="ECO:0000313" key="2">
    <source>
        <dbReference type="Proteomes" id="UP000198982"/>
    </source>
</evidence>